<feature type="transmembrane region" description="Helical" evidence="6">
    <location>
        <begin position="270"/>
        <end position="289"/>
    </location>
</feature>
<dbReference type="Proteomes" id="UP000233778">
    <property type="component" value="Chromosome"/>
</dbReference>
<proteinExistence type="inferred from homology"/>
<dbReference type="OrthoDB" id="7032707at2"/>
<comment type="function">
    <text evidence="6">Involved in copper resistance.</text>
</comment>
<dbReference type="InterPro" id="IPR047689">
    <property type="entry name" value="CopD"/>
</dbReference>
<gene>
    <name evidence="8" type="ORF">CWC46_15175</name>
    <name evidence="9" type="ORF">Ser39006_015180</name>
</gene>
<evidence type="ECO:0000313" key="11">
    <source>
        <dbReference type="Proteomes" id="UP000233778"/>
    </source>
</evidence>
<dbReference type="GO" id="GO:0006825">
    <property type="term" value="P:copper ion transport"/>
    <property type="evidence" value="ECO:0007669"/>
    <property type="project" value="InterPro"/>
</dbReference>
<feature type="transmembrane region" description="Helical" evidence="6">
    <location>
        <begin position="94"/>
        <end position="112"/>
    </location>
</feature>
<evidence type="ECO:0000313" key="9">
    <source>
        <dbReference type="EMBL" id="AUH05357.1"/>
    </source>
</evidence>
<keyword evidence="3 6" id="KW-0812">Transmembrane</keyword>
<dbReference type="STRING" id="104623.Ser39006_02447"/>
<reference evidence="8 11" key="3">
    <citation type="submission" date="2017-11" db="EMBL/GenBank/DDBJ databases">
        <title>Complete genome sequence of Serratia sp. ATCC 39006 LacA.</title>
        <authorList>
            <person name="Hampton H.G."/>
            <person name="Jackson S.A."/>
            <person name="Jauregui R."/>
            <person name="Poulter G.T.M."/>
            <person name="Salmond G.P.C."/>
            <person name="Fineran P.C."/>
        </authorList>
    </citation>
    <scope>NUCLEOTIDE SEQUENCE [LARGE SCALE GENOMIC DNA]</scope>
    <source>
        <strain evidence="8 11">ATCC 39006</strain>
    </source>
</reference>
<dbReference type="PANTHER" id="PTHR34820:SF4">
    <property type="entry name" value="INNER MEMBRANE PROTEIN YEBZ"/>
    <property type="match status" value="1"/>
</dbReference>
<feature type="transmembrane region" description="Helical" evidence="6">
    <location>
        <begin position="119"/>
        <end position="140"/>
    </location>
</feature>
<reference evidence="9" key="2">
    <citation type="submission" date="2013-09" db="EMBL/GenBank/DDBJ databases">
        <authorList>
            <person name="Wang G."/>
            <person name="Yang Y."/>
            <person name="Su Y."/>
        </authorList>
    </citation>
    <scope>NUCLEOTIDE SEQUENCE</scope>
    <source>
        <strain evidence="9">ATCC 39006</strain>
    </source>
</reference>
<keyword evidence="5 6" id="KW-0472">Membrane</keyword>
<evidence type="ECO:0000313" key="10">
    <source>
        <dbReference type="Proteomes" id="UP000017700"/>
    </source>
</evidence>
<keyword evidence="4 6" id="KW-1133">Transmembrane helix</keyword>
<reference evidence="9" key="4">
    <citation type="submission" date="2017-11" db="EMBL/GenBank/DDBJ databases">
        <title>Complete genome sequence of Serratia sp. ATCC 39006.</title>
        <authorList>
            <person name="Hampton H.G."/>
            <person name="Jackson S.A."/>
            <person name="Jauregui R."/>
            <person name="Poulter G.T.M."/>
            <person name="Salmond G.P.C."/>
            <person name="Fineran P.C."/>
        </authorList>
    </citation>
    <scope>NUCLEOTIDE SEQUENCE</scope>
    <source>
        <strain evidence="9">ATCC 39006</strain>
    </source>
</reference>
<evidence type="ECO:0000313" key="8">
    <source>
        <dbReference type="EMBL" id="AUH01036.1"/>
    </source>
</evidence>
<evidence type="ECO:0000256" key="5">
    <source>
        <dbReference type="ARBA" id="ARBA00023136"/>
    </source>
</evidence>
<dbReference type="PANTHER" id="PTHR34820">
    <property type="entry name" value="INNER MEMBRANE PROTEIN YEBZ"/>
    <property type="match status" value="1"/>
</dbReference>
<sequence length="291" mass="32496">MTLETLYILLRWLHFTSVMLLTGSAFYSALLSPKHFRPQLAARLHSILMSMVWLALLSASTLLAVQTGLMSGDWHNITDWGTWQAVLGTEFGMAWRWQIILPLIAGMAFTLRGEVRQRVLLVSGLAQLCGLAFVGHAVMLDGWPGALQRINQVVHLIAASFWVGGLLPLLILMRDRQMQNRTDAICIMMRFSRYGHLAVALVIMTGIVNSVMILGFPLVSFALYSQLLSVKIFLVALMVMIALANRYWLVPRLRQESATARHKLIRLTQLELALATVVLMLVSIFATQAPA</sequence>
<dbReference type="EMBL" id="CP025084">
    <property type="protein sequence ID" value="AUH05357.1"/>
    <property type="molecule type" value="Genomic_DNA"/>
</dbReference>
<dbReference type="AlphaFoldDB" id="A0A2I5T905"/>
<dbReference type="Pfam" id="PF05425">
    <property type="entry name" value="CopD"/>
    <property type="match status" value="1"/>
</dbReference>
<dbReference type="NCBIfam" id="NF033808">
    <property type="entry name" value="copper_CopD"/>
    <property type="match status" value="1"/>
</dbReference>
<feature type="transmembrane region" description="Helical" evidence="6">
    <location>
        <begin position="44"/>
        <end position="65"/>
    </location>
</feature>
<keyword evidence="6" id="KW-0997">Cell inner membrane</keyword>
<evidence type="ECO:0000256" key="2">
    <source>
        <dbReference type="ARBA" id="ARBA00022475"/>
    </source>
</evidence>
<feature type="transmembrane region" description="Helical" evidence="6">
    <location>
        <begin position="152"/>
        <end position="173"/>
    </location>
</feature>
<evidence type="ECO:0000256" key="3">
    <source>
        <dbReference type="ARBA" id="ARBA00022692"/>
    </source>
</evidence>
<feature type="domain" description="Copper resistance protein D" evidence="7">
    <location>
        <begin position="187"/>
        <end position="284"/>
    </location>
</feature>
<evidence type="ECO:0000256" key="1">
    <source>
        <dbReference type="ARBA" id="ARBA00004651"/>
    </source>
</evidence>
<accession>A0A2I5T905</accession>
<feature type="transmembrane region" description="Helical" evidence="6">
    <location>
        <begin position="194"/>
        <end position="216"/>
    </location>
</feature>
<name>A0A2I5T905_SERS3</name>
<evidence type="ECO:0000256" key="6">
    <source>
        <dbReference type="RuleBase" id="RU369037"/>
    </source>
</evidence>
<dbReference type="GO" id="GO:0005886">
    <property type="term" value="C:plasma membrane"/>
    <property type="evidence" value="ECO:0007669"/>
    <property type="project" value="UniProtKB-SubCell"/>
</dbReference>
<comment type="similarity">
    <text evidence="6">Belongs to the CopD family.</text>
</comment>
<reference evidence="9 10" key="1">
    <citation type="journal article" date="2013" name="Genome Announc.">
        <title>Draft genome sequence of Serratia sp. strain ATCC 39006, a model bacterium for analysis of the biosynthesis and regulation of prodigiosin, a carbapenem, and gas vesicles.</title>
        <authorList>
            <person name="Fineran P.C."/>
            <person name="Iglesias Cans M.C."/>
            <person name="Ramsay J.P."/>
            <person name="Wilf N.M."/>
            <person name="Cossyleon D."/>
            <person name="McNeil M.B."/>
            <person name="Williamson N.R."/>
            <person name="Monson R.E."/>
            <person name="Becher S.A."/>
            <person name="Stanton J.A."/>
            <person name="Brugger K."/>
            <person name="Brown S.D."/>
            <person name="Salmond G.P."/>
        </authorList>
    </citation>
    <scope>NUCLEOTIDE SEQUENCE [LARGE SCALE GENOMIC DNA]</scope>
    <source>
        <strain evidence="9">ATCC 39006</strain>
        <strain evidence="10">ATCC 39006 / SC 11482</strain>
    </source>
</reference>
<dbReference type="RefSeq" id="WP_021015712.1">
    <property type="nucleotide sequence ID" value="NZ_CP025084.1"/>
</dbReference>
<evidence type="ECO:0000259" key="7">
    <source>
        <dbReference type="Pfam" id="PF05425"/>
    </source>
</evidence>
<dbReference type="KEGG" id="serq:CWC46_15175"/>
<dbReference type="InterPro" id="IPR008457">
    <property type="entry name" value="Cu-R_CopD_dom"/>
</dbReference>
<dbReference type="Proteomes" id="UP000017700">
    <property type="component" value="Chromosome"/>
</dbReference>
<feature type="transmembrane region" description="Helical" evidence="6">
    <location>
        <begin position="228"/>
        <end position="249"/>
    </location>
</feature>
<protein>
    <recommendedName>
        <fullName evidence="6">Copper resistance protein D</fullName>
    </recommendedName>
</protein>
<dbReference type="InterPro" id="IPR032694">
    <property type="entry name" value="CopC/D"/>
</dbReference>
<feature type="transmembrane region" description="Helical" evidence="6">
    <location>
        <begin position="12"/>
        <end position="32"/>
    </location>
</feature>
<keyword evidence="2 6" id="KW-1003">Cell membrane</keyword>
<keyword evidence="6" id="KW-0186">Copper</keyword>
<organism evidence="9 10">
    <name type="scientific">Serratia sp. (strain ATCC 39006)</name>
    <name type="common">Prodigiosinella confusarubida</name>
    <dbReference type="NCBI Taxonomy" id="104623"/>
    <lineage>
        <taxon>Bacteria</taxon>
        <taxon>Pseudomonadati</taxon>
        <taxon>Pseudomonadota</taxon>
        <taxon>Gammaproteobacteria</taxon>
        <taxon>Enterobacterales</taxon>
        <taxon>Pectobacteriaceae</taxon>
        <taxon>Prodigiosinella</taxon>
    </lineage>
</organism>
<comment type="subcellular location">
    <subcellularLocation>
        <location evidence="6">Cell inner membrane</location>
        <topology evidence="6">Multi-pass membrane protein</topology>
    </subcellularLocation>
    <subcellularLocation>
        <location evidence="1">Cell membrane</location>
        <topology evidence="1">Multi-pass membrane protein</topology>
    </subcellularLocation>
</comment>
<dbReference type="EMBL" id="CP025085">
    <property type="protein sequence ID" value="AUH01036.1"/>
    <property type="molecule type" value="Genomic_DNA"/>
</dbReference>
<dbReference type="KEGG" id="sera:Ser39006_015180"/>
<dbReference type="GO" id="GO:0046688">
    <property type="term" value="P:response to copper ion"/>
    <property type="evidence" value="ECO:0007669"/>
    <property type="project" value="UniProtKB-UniRule"/>
</dbReference>
<evidence type="ECO:0000256" key="4">
    <source>
        <dbReference type="ARBA" id="ARBA00022989"/>
    </source>
</evidence>
<keyword evidence="10" id="KW-1185">Reference proteome</keyword>